<protein>
    <submittedName>
        <fullName evidence="1">DUF1153 domain-containing protein</fullName>
    </submittedName>
</protein>
<dbReference type="InterPro" id="IPR036388">
    <property type="entry name" value="WH-like_DNA-bd_sf"/>
</dbReference>
<gene>
    <name evidence="1" type="ORF">ACFO0A_00670</name>
</gene>
<organism evidence="1 2">
    <name type="scientific">Novosphingobium tardum</name>
    <dbReference type="NCBI Taxonomy" id="1538021"/>
    <lineage>
        <taxon>Bacteria</taxon>
        <taxon>Pseudomonadati</taxon>
        <taxon>Pseudomonadota</taxon>
        <taxon>Alphaproteobacteria</taxon>
        <taxon>Sphingomonadales</taxon>
        <taxon>Sphingomonadaceae</taxon>
        <taxon>Novosphingobium</taxon>
    </lineage>
</organism>
<name>A0ABV8RLJ4_9SPHN</name>
<dbReference type="Pfam" id="PF06627">
    <property type="entry name" value="DUF1153"/>
    <property type="match status" value="1"/>
</dbReference>
<dbReference type="InterPro" id="IPR010921">
    <property type="entry name" value="Trp_repressor/repl_initiator"/>
</dbReference>
<dbReference type="InterPro" id="IPR009534">
    <property type="entry name" value="DUF1153"/>
</dbReference>
<reference evidence="2" key="1">
    <citation type="journal article" date="2019" name="Int. J. Syst. Evol. Microbiol.">
        <title>The Global Catalogue of Microorganisms (GCM) 10K type strain sequencing project: providing services to taxonomists for standard genome sequencing and annotation.</title>
        <authorList>
            <consortium name="The Broad Institute Genomics Platform"/>
            <consortium name="The Broad Institute Genome Sequencing Center for Infectious Disease"/>
            <person name="Wu L."/>
            <person name="Ma J."/>
        </authorList>
    </citation>
    <scope>NUCLEOTIDE SEQUENCE [LARGE SCALE GENOMIC DNA]</scope>
    <source>
        <strain evidence="2">CGMCC 1.12989</strain>
    </source>
</reference>
<comment type="caution">
    <text evidence="1">The sequence shown here is derived from an EMBL/GenBank/DDBJ whole genome shotgun (WGS) entry which is preliminary data.</text>
</comment>
<dbReference type="SUPFAM" id="SSF48295">
    <property type="entry name" value="TrpR-like"/>
    <property type="match status" value="1"/>
</dbReference>
<dbReference type="Proteomes" id="UP001595828">
    <property type="component" value="Unassembled WGS sequence"/>
</dbReference>
<sequence length="99" mass="11393">MIENQKIVPAGVLGPLGEILTLEALPEPSMTRWTIRRKAEVVAAVDGGLLTIDEALDRYKLSLEEFVMWRMAIERSGVNGLRVTKVKYYRDIYRRQSHY</sequence>
<proteinExistence type="predicted"/>
<dbReference type="RefSeq" id="WP_379537057.1">
    <property type="nucleotide sequence ID" value="NZ_JBHSDR010000003.1"/>
</dbReference>
<dbReference type="EMBL" id="JBHSDR010000003">
    <property type="protein sequence ID" value="MFC4293564.1"/>
    <property type="molecule type" value="Genomic_DNA"/>
</dbReference>
<evidence type="ECO:0000313" key="1">
    <source>
        <dbReference type="EMBL" id="MFC4293564.1"/>
    </source>
</evidence>
<keyword evidence="2" id="KW-1185">Reference proteome</keyword>
<evidence type="ECO:0000313" key="2">
    <source>
        <dbReference type="Proteomes" id="UP001595828"/>
    </source>
</evidence>
<accession>A0ABV8RLJ4</accession>
<dbReference type="Gene3D" id="1.10.10.10">
    <property type="entry name" value="Winged helix-like DNA-binding domain superfamily/Winged helix DNA-binding domain"/>
    <property type="match status" value="1"/>
</dbReference>